<evidence type="ECO:0000313" key="3">
    <source>
        <dbReference type="Proteomes" id="UP000746747"/>
    </source>
</evidence>
<evidence type="ECO:0000313" key="2">
    <source>
        <dbReference type="EMBL" id="CAG9534850.1"/>
    </source>
</evidence>
<sequence>MSYQIGRLTTLNIDAEIPQTNLSCNFDDGTLCRWRSDSDLWLIGVNIPINSYQFIPHSSNTRHLISAEVEEYDDHRAMLSFSYWKTNNISKLDVCIVQQNAFICTYTTPDTVDNELQWIRQKITLSNSLSTPFKIVFRARNIYTPSDIVAIDEIEYNSNDSPKAFISSSISRNEIWEKILPNKRAIYTSCIPIQCTFINSSTCAWTLEAPWHQLEGNIAIDSEGEGLAKSGFFSVPAEAFFEMDVWMSDNALLTVLENMGNKLMIWSRKGSSYNGNGWYRLRIPLKESEKPIQLLLKGTVPSNNFITVSNTKLVNSNGNEIRCGMNTLNSIKSHFNNIERLTAFQQLYTNEIKSTTKILKEEDSKSTRAITNNIMQTQNFYNRTSFTAPMINSNYSLSSNPKIEEIRKPLLTNDKIGKFLKNQSALPFEIIDGSTIQQQHKLHSTLSLLPFRQHDGIDHKSVTIIHSLPSPIINQYTRSNVPVKHNIMKELNALQSQIGGQPALEMQLRQLAQRFGFNQVDAGQNLELLKSVMHSKGLKPKVSDLSVDIDQEQNKKLEPIRPINNISYFIPVKIPIVQKINDIVN</sequence>
<dbReference type="GO" id="GO:0016020">
    <property type="term" value="C:membrane"/>
    <property type="evidence" value="ECO:0007669"/>
    <property type="project" value="InterPro"/>
</dbReference>
<dbReference type="InterPro" id="IPR000998">
    <property type="entry name" value="MAM_dom"/>
</dbReference>
<dbReference type="AlphaFoldDB" id="A0A8J2QA60"/>
<accession>A0A8J2QA60</accession>
<dbReference type="PROSITE" id="PS50060">
    <property type="entry name" value="MAM_2"/>
    <property type="match status" value="1"/>
</dbReference>
<dbReference type="OrthoDB" id="5807587at2759"/>
<feature type="domain" description="MAM" evidence="1">
    <location>
        <begin position="22"/>
        <end position="163"/>
    </location>
</feature>
<reference evidence="2" key="1">
    <citation type="submission" date="2021-09" db="EMBL/GenBank/DDBJ databases">
        <authorList>
            <consortium name="Pathogen Informatics"/>
        </authorList>
    </citation>
    <scope>NUCLEOTIDE SEQUENCE</scope>
</reference>
<protein>
    <recommendedName>
        <fullName evidence="1">MAM domain-containing protein</fullName>
    </recommendedName>
</protein>
<name>A0A8J2QA60_9BILA</name>
<dbReference type="InterPro" id="IPR013320">
    <property type="entry name" value="ConA-like_dom_sf"/>
</dbReference>
<dbReference type="Gene3D" id="2.60.120.200">
    <property type="match status" value="1"/>
</dbReference>
<organism evidence="2 3">
    <name type="scientific">Cercopithifilaria johnstoni</name>
    <dbReference type="NCBI Taxonomy" id="2874296"/>
    <lineage>
        <taxon>Eukaryota</taxon>
        <taxon>Metazoa</taxon>
        <taxon>Ecdysozoa</taxon>
        <taxon>Nematoda</taxon>
        <taxon>Chromadorea</taxon>
        <taxon>Rhabditida</taxon>
        <taxon>Spirurina</taxon>
        <taxon>Spiruromorpha</taxon>
        <taxon>Filarioidea</taxon>
        <taxon>Onchocercidae</taxon>
        <taxon>Cercopithifilaria</taxon>
    </lineage>
</organism>
<comment type="caution">
    <text evidence="2">The sequence shown here is derived from an EMBL/GenBank/DDBJ whole genome shotgun (WGS) entry which is preliminary data.</text>
</comment>
<keyword evidence="3" id="KW-1185">Reference proteome</keyword>
<evidence type="ECO:0000259" key="1">
    <source>
        <dbReference type="PROSITE" id="PS50060"/>
    </source>
</evidence>
<dbReference type="EMBL" id="CAKAEH010001336">
    <property type="protein sequence ID" value="CAG9534850.1"/>
    <property type="molecule type" value="Genomic_DNA"/>
</dbReference>
<dbReference type="Proteomes" id="UP000746747">
    <property type="component" value="Unassembled WGS sequence"/>
</dbReference>
<proteinExistence type="predicted"/>
<gene>
    <name evidence="2" type="ORF">CJOHNSTONI_LOCUS4947</name>
</gene>
<dbReference type="SUPFAM" id="SSF49899">
    <property type="entry name" value="Concanavalin A-like lectins/glucanases"/>
    <property type="match status" value="1"/>
</dbReference>